<evidence type="ECO:0000313" key="2">
    <source>
        <dbReference type="Proteomes" id="UP001320706"/>
    </source>
</evidence>
<evidence type="ECO:0000313" key="1">
    <source>
        <dbReference type="EMBL" id="KAK8221876.1"/>
    </source>
</evidence>
<comment type="caution">
    <text evidence="1">The sequence shown here is derived from an EMBL/GenBank/DDBJ whole genome shotgun (WGS) entry which is preliminary data.</text>
</comment>
<gene>
    <name evidence="1" type="ORF">M8818_000041</name>
</gene>
<sequence length="318" mass="35323">MVGFGISIGDCIALVQILYQSIEAFNETRGAVTHYQGVIQSLKNIECALAPLHNREIREPTLKAAIEKVTNQCSKAIHAFIISNGKYSSLTQNDDATAAHEETSQKLTRLDETVGQQRAIFLCISLGYFLENKFAGKAGAKHMYETAPILIKDRRTAKTYTPRSEFGAIFRPGRTIDMSVAERVRGTAYEGSTVTFTGHAVRESCSCGLPAETEYLPSLSELTELFREVTRQRSTFIVDYLVWDPDDFHRVSICDYDPSFEAPALETSTTWDIPAGVTFSPSVIVEPLGFSGKSKSTLTYGWRRGGLSFYTQRGIDLR</sequence>
<reference evidence="1" key="1">
    <citation type="submission" date="2024-02" db="EMBL/GenBank/DDBJ databases">
        <title>Metagenome Assembled Genome of Zalaria obscura JY119.</title>
        <authorList>
            <person name="Vighnesh L."/>
            <person name="Jagadeeshwari U."/>
            <person name="Venkata Ramana C."/>
            <person name="Sasikala C."/>
        </authorList>
    </citation>
    <scope>NUCLEOTIDE SEQUENCE</scope>
    <source>
        <strain evidence="1">JY119</strain>
    </source>
</reference>
<keyword evidence="2" id="KW-1185">Reference proteome</keyword>
<proteinExistence type="predicted"/>
<dbReference type="Proteomes" id="UP001320706">
    <property type="component" value="Unassembled WGS sequence"/>
</dbReference>
<accession>A0ACC3SNI4</accession>
<protein>
    <submittedName>
        <fullName evidence="1">Uncharacterized protein</fullName>
    </submittedName>
</protein>
<name>A0ACC3SNI4_9PEZI</name>
<organism evidence="1 2">
    <name type="scientific">Zalaria obscura</name>
    <dbReference type="NCBI Taxonomy" id="2024903"/>
    <lineage>
        <taxon>Eukaryota</taxon>
        <taxon>Fungi</taxon>
        <taxon>Dikarya</taxon>
        <taxon>Ascomycota</taxon>
        <taxon>Pezizomycotina</taxon>
        <taxon>Dothideomycetes</taxon>
        <taxon>Dothideomycetidae</taxon>
        <taxon>Dothideales</taxon>
        <taxon>Zalariaceae</taxon>
        <taxon>Zalaria</taxon>
    </lineage>
</organism>
<dbReference type="EMBL" id="JAMKPW020000001">
    <property type="protein sequence ID" value="KAK8221876.1"/>
    <property type="molecule type" value="Genomic_DNA"/>
</dbReference>